<sequence>MFLAPLVLAHMLVNNDCDECWLRDETRAKPRVIDFLVDNNQQAEKYLASLSSGQQKLLSEWENMPTHKAEQPWNNINGHKYKIINNGYGILVTDDEHTDKVIVDFNQRAKNYKYYRHGNWSISPDLKKIIITENTVGDDNYTVTVLDISSGKVIYRSSQGYSDNVIWANDNNIIIVKNSQLTYRPYKVESINLVTTQKHVLLNESDPKWLVSSYVTTDNKYIVIQSNDESSSEQYLIPRDNITQKVLVRARLPGVEYYVDSVQNQRFIKSNQDGSFAIYRVGKHDDWLKIIDPKSDIERWFISNKNVILQIKDQGQIFLNSYDHDGNILFSKKLSADASVGWLANNTDANSNVINIRTMGLKQPAAWQAIDINKGNLVSSSADTYQSFDADNYTAKQITVMNGSIRVPVSLIFRKDKVSPLSPVILYGYGSYGVTMRPYFMPQIISLADKGAIYAVAHVRGGGFNGEEWHKAGSGIHRQNSVSDFLAVAKKMQHYSPIPLLANKELKAKRDILAIGASAGGTLVAAAINQQPQLFTAAVLQVPFVDVLTSMSDSSLPLTSQQYQEWGNPNNVQQRKIIADYSPFDNIKSQPYPPILVRSGLYDSRVPFWEAAKYIAKIKKNSTVTNPYLLLTDLKAGHNTDGKKALSQQAMDYMFLLNQSSLNK</sequence>
<keyword evidence="4" id="KW-0720">Serine protease</keyword>
<dbReference type="PANTHER" id="PTHR11757">
    <property type="entry name" value="PROTEASE FAMILY S9A OLIGOPEPTIDASE"/>
    <property type="match status" value="1"/>
</dbReference>
<evidence type="ECO:0000313" key="7">
    <source>
        <dbReference type="EMBL" id="SMY36250.1"/>
    </source>
</evidence>
<dbReference type="Gene3D" id="2.130.10.120">
    <property type="entry name" value="Prolyl oligopeptidase, N-terminal domain"/>
    <property type="match status" value="1"/>
</dbReference>
<comment type="similarity">
    <text evidence="1">Belongs to the peptidase S9A family.</text>
</comment>
<dbReference type="Pfam" id="PF00326">
    <property type="entry name" value="Peptidase_S9"/>
    <property type="match status" value="1"/>
</dbReference>
<gene>
    <name evidence="7" type="primary">ptrB_2</name>
    <name evidence="7" type="ORF">PMAL9190_02284</name>
</gene>
<dbReference type="EC" id="3.4.21.83" evidence="7"/>
<keyword evidence="8" id="KW-1185">Reference proteome</keyword>
<evidence type="ECO:0000256" key="4">
    <source>
        <dbReference type="ARBA" id="ARBA00022825"/>
    </source>
</evidence>
<dbReference type="Pfam" id="PF02897">
    <property type="entry name" value="Peptidase_S9_N"/>
    <property type="match status" value="1"/>
</dbReference>
<protein>
    <submittedName>
        <fullName evidence="7">Protease 2</fullName>
        <ecNumber evidence="7">3.4.21.83</ecNumber>
    </submittedName>
</protein>
<evidence type="ECO:0000313" key="8">
    <source>
        <dbReference type="Proteomes" id="UP000195963"/>
    </source>
</evidence>
<dbReference type="Gene3D" id="3.40.50.1820">
    <property type="entry name" value="alpha/beta hydrolase"/>
    <property type="match status" value="1"/>
</dbReference>
<evidence type="ECO:0000256" key="2">
    <source>
        <dbReference type="ARBA" id="ARBA00022670"/>
    </source>
</evidence>
<dbReference type="InterPro" id="IPR002470">
    <property type="entry name" value="Peptidase_S9A"/>
</dbReference>
<accession>A0A1Y6MKB2</accession>
<dbReference type="PRINTS" id="PR00862">
    <property type="entry name" value="PROLIGOPTASE"/>
</dbReference>
<dbReference type="InterPro" id="IPR051543">
    <property type="entry name" value="Serine_Peptidase_S9A"/>
</dbReference>
<dbReference type="SUPFAM" id="SSF50993">
    <property type="entry name" value="Peptidase/esterase 'gauge' domain"/>
    <property type="match status" value="1"/>
</dbReference>
<evidence type="ECO:0000259" key="5">
    <source>
        <dbReference type="Pfam" id="PF00326"/>
    </source>
</evidence>
<keyword evidence="2 7" id="KW-0645">Protease</keyword>
<evidence type="ECO:0000256" key="3">
    <source>
        <dbReference type="ARBA" id="ARBA00022801"/>
    </source>
</evidence>
<dbReference type="InterPro" id="IPR029058">
    <property type="entry name" value="AB_hydrolase_fold"/>
</dbReference>
<proteinExistence type="inferred from homology"/>
<evidence type="ECO:0000259" key="6">
    <source>
        <dbReference type="Pfam" id="PF02897"/>
    </source>
</evidence>
<dbReference type="Proteomes" id="UP000195963">
    <property type="component" value="Unassembled WGS sequence"/>
</dbReference>
<keyword evidence="3 7" id="KW-0378">Hydrolase</keyword>
<feature type="domain" description="Peptidase S9A N-terminal" evidence="6">
    <location>
        <begin position="21"/>
        <end position="377"/>
    </location>
</feature>
<dbReference type="InterPro" id="IPR023302">
    <property type="entry name" value="Pept_S9A_N"/>
</dbReference>
<dbReference type="EMBL" id="FYAK01000004">
    <property type="protein sequence ID" value="SMY36250.1"/>
    <property type="molecule type" value="Genomic_DNA"/>
</dbReference>
<reference evidence="8" key="1">
    <citation type="submission" date="2017-06" db="EMBL/GenBank/DDBJ databases">
        <authorList>
            <person name="Rodrigo-Torres L."/>
            <person name="Arahal R.D."/>
            <person name="Lucena T."/>
        </authorList>
    </citation>
    <scope>NUCLEOTIDE SEQUENCE [LARGE SCALE GENOMIC DNA]</scope>
    <source>
        <strain evidence="8">CECT 9190</strain>
    </source>
</reference>
<dbReference type="PANTHER" id="PTHR11757:SF19">
    <property type="entry name" value="PROLYL ENDOPEPTIDASE-LIKE"/>
    <property type="match status" value="1"/>
</dbReference>
<dbReference type="GO" id="GO:0004252">
    <property type="term" value="F:serine-type endopeptidase activity"/>
    <property type="evidence" value="ECO:0007669"/>
    <property type="project" value="UniProtKB-EC"/>
</dbReference>
<name>A0A1Y6MKB2_9GAMM</name>
<dbReference type="SUPFAM" id="SSF53474">
    <property type="entry name" value="alpha/beta-Hydrolases"/>
    <property type="match status" value="1"/>
</dbReference>
<dbReference type="AlphaFoldDB" id="A0A1Y6MKB2"/>
<organism evidence="7 8">
    <name type="scientific">Photobacterium malacitanum</name>
    <dbReference type="NCBI Taxonomy" id="2204294"/>
    <lineage>
        <taxon>Bacteria</taxon>
        <taxon>Pseudomonadati</taxon>
        <taxon>Pseudomonadota</taxon>
        <taxon>Gammaproteobacteria</taxon>
        <taxon>Vibrionales</taxon>
        <taxon>Vibrionaceae</taxon>
        <taxon>Photobacterium</taxon>
    </lineage>
</organism>
<dbReference type="InterPro" id="IPR001375">
    <property type="entry name" value="Peptidase_S9_cat"/>
</dbReference>
<evidence type="ECO:0000256" key="1">
    <source>
        <dbReference type="ARBA" id="ARBA00005228"/>
    </source>
</evidence>
<dbReference type="GO" id="GO:0006508">
    <property type="term" value="P:proteolysis"/>
    <property type="evidence" value="ECO:0007669"/>
    <property type="project" value="UniProtKB-KW"/>
</dbReference>
<feature type="domain" description="Peptidase S9 prolyl oligopeptidase catalytic" evidence="5">
    <location>
        <begin position="440"/>
        <end position="658"/>
    </location>
</feature>